<proteinExistence type="predicted"/>
<reference evidence="1" key="1">
    <citation type="submission" date="2022-04" db="EMBL/GenBank/DDBJ databases">
        <title>Genome of the entomopathogenic fungus Entomophthora muscae.</title>
        <authorList>
            <person name="Elya C."/>
            <person name="Lovett B.R."/>
            <person name="Lee E."/>
            <person name="Macias A.M."/>
            <person name="Hajek A.E."/>
            <person name="De Bivort B.L."/>
            <person name="Kasson M.T."/>
            <person name="De Fine Licht H.H."/>
            <person name="Stajich J.E."/>
        </authorList>
    </citation>
    <scope>NUCLEOTIDE SEQUENCE</scope>
    <source>
        <strain evidence="1">Berkeley</strain>
    </source>
</reference>
<name>A0ACC2UAP6_9FUNG</name>
<sequence>MIGKVDLKPSESKQRVLNQPCDGTSSWGNKFAEKVRLKADKERVMYISILAWVAGVLGKARLTPSVSREMQANGMLDVMIQLQPASNDDVAGDSLAMYLMDHAQKSQAGMLAALRQMKGVERVQPYYISNTVAVRGTAKVVRWLAAQQGVEEISSNRPFQNRMDVFNEKDALMAQNVPWTGTSSHWSLEFINATGIPDSVRVRASKLIYANADTGVEFTHPALQENYMGTREFGIDHNYAWWDANKVANASKPNKACGVNSSTPCDDNNHGTHTMSTVVGKMGLGVSPTSKWIACKNMDMNLGSPETYLGCLQFFLAPTRIDGTEPMPERRPHVVGNSYGCPPEEGCSPTTFRYALQALRSAGILMIVSAGNDGSKGCSSVISPPATDPGSFNVAASRYKSFGRAGFSSMGPVSSRILAIDITAPGVNITGAVRGGRYDQYQGTSMAAPHVAGAALLIMAACPHLLRQVDAITDLLRTSATPNLSTMLCGGESKDATPNNEYGYGALNVARAIATCHPITKSTIP</sequence>
<organism evidence="1 2">
    <name type="scientific">Entomophthora muscae</name>
    <dbReference type="NCBI Taxonomy" id="34485"/>
    <lineage>
        <taxon>Eukaryota</taxon>
        <taxon>Fungi</taxon>
        <taxon>Fungi incertae sedis</taxon>
        <taxon>Zoopagomycota</taxon>
        <taxon>Entomophthoromycotina</taxon>
        <taxon>Entomophthoromycetes</taxon>
        <taxon>Entomophthorales</taxon>
        <taxon>Entomophthoraceae</taxon>
        <taxon>Entomophthora</taxon>
    </lineage>
</organism>
<comment type="caution">
    <text evidence="1">The sequence shown here is derived from an EMBL/GenBank/DDBJ whole genome shotgun (WGS) entry which is preliminary data.</text>
</comment>
<dbReference type="EMBL" id="QTSX02000948">
    <property type="protein sequence ID" value="KAJ9083701.1"/>
    <property type="molecule type" value="Genomic_DNA"/>
</dbReference>
<evidence type="ECO:0000313" key="2">
    <source>
        <dbReference type="Proteomes" id="UP001165960"/>
    </source>
</evidence>
<dbReference type="Proteomes" id="UP001165960">
    <property type="component" value="Unassembled WGS sequence"/>
</dbReference>
<gene>
    <name evidence="1" type="ORF">DSO57_1032119</name>
</gene>
<protein>
    <submittedName>
        <fullName evidence="1">Uncharacterized protein</fullName>
    </submittedName>
</protein>
<evidence type="ECO:0000313" key="1">
    <source>
        <dbReference type="EMBL" id="KAJ9083701.1"/>
    </source>
</evidence>
<accession>A0ACC2UAP6</accession>
<keyword evidence="2" id="KW-1185">Reference proteome</keyword>